<dbReference type="EMBL" id="AP023367">
    <property type="protein sequence ID" value="BCJ92590.1"/>
    <property type="molecule type" value="Genomic_DNA"/>
</dbReference>
<evidence type="ECO:0000313" key="2">
    <source>
        <dbReference type="Proteomes" id="UP000515561"/>
    </source>
</evidence>
<dbReference type="InterPro" id="IPR018989">
    <property type="entry name" value="DUF2001"/>
</dbReference>
<organism evidence="1 2">
    <name type="scientific">Anaerocolumna cellulosilytica</name>
    <dbReference type="NCBI Taxonomy" id="433286"/>
    <lineage>
        <taxon>Bacteria</taxon>
        <taxon>Bacillati</taxon>
        <taxon>Bacillota</taxon>
        <taxon>Clostridia</taxon>
        <taxon>Lachnospirales</taxon>
        <taxon>Lachnospiraceae</taxon>
        <taxon>Anaerocolumna</taxon>
    </lineage>
</organism>
<reference evidence="1 2" key="1">
    <citation type="journal article" date="2016" name="Int. J. Syst. Evol. Microbiol.">
        <title>Descriptions of Anaerotaenia torta gen. nov., sp. nov. and Anaerocolumna cellulosilytica gen. nov., sp. nov. isolated from a methanogenic reactor of cattle waste.</title>
        <authorList>
            <person name="Uek A."/>
            <person name="Ohtaki Y."/>
            <person name="Kaku N."/>
            <person name="Ueki K."/>
        </authorList>
    </citation>
    <scope>NUCLEOTIDE SEQUENCE [LARGE SCALE GENOMIC DNA]</scope>
    <source>
        <strain evidence="1 2">SN021</strain>
    </source>
</reference>
<dbReference type="Gene3D" id="2.30.110.40">
    <property type="entry name" value="Phage tail tube protein"/>
    <property type="match status" value="1"/>
</dbReference>
<evidence type="ECO:0000313" key="1">
    <source>
        <dbReference type="EMBL" id="BCJ92590.1"/>
    </source>
</evidence>
<dbReference type="KEGG" id="acel:acsn021_01590"/>
<dbReference type="InterPro" id="IPR038628">
    <property type="entry name" value="XkdM-like_sf"/>
</dbReference>
<sequence length="161" mass="18144">MIDNYVRLADTLSAKEGTAFIVIHGENRVLFEVSSLKAQIDLTVQARRMLGHRMTQHKVVGAEGTGSMTMYFMNSEMLKAAREYLDGGKFSQITIRAYNEDPQSTVGKQEVKLNNVILKTIPVINLDDQSDDPITVDTDFTFDSMEEMSTFHLPEHVPTEK</sequence>
<gene>
    <name evidence="1" type="ORF">acsn021_01590</name>
</gene>
<dbReference type="Pfam" id="PF09393">
    <property type="entry name" value="DUF2001"/>
    <property type="match status" value="1"/>
</dbReference>
<name>A0A6S6QZR1_9FIRM</name>
<protein>
    <submittedName>
        <fullName evidence="1">Uncharacterized protein</fullName>
    </submittedName>
</protein>
<dbReference type="SUPFAM" id="SSF69279">
    <property type="entry name" value="Phage tail proteins"/>
    <property type="match status" value="1"/>
</dbReference>
<dbReference type="Proteomes" id="UP000515561">
    <property type="component" value="Chromosome"/>
</dbReference>
<keyword evidence="2" id="KW-1185">Reference proteome</keyword>
<proteinExistence type="predicted"/>
<accession>A0A6S6QZR1</accession>
<dbReference type="AlphaFoldDB" id="A0A6S6QZR1"/>
<dbReference type="RefSeq" id="WP_184095718.1">
    <property type="nucleotide sequence ID" value="NZ_AP023367.1"/>
</dbReference>